<feature type="region of interest" description="Disordered" evidence="1">
    <location>
        <begin position="212"/>
        <end position="245"/>
    </location>
</feature>
<proteinExistence type="predicted"/>
<feature type="region of interest" description="Disordered" evidence="1">
    <location>
        <begin position="164"/>
        <end position="192"/>
    </location>
</feature>
<evidence type="ECO:0000256" key="1">
    <source>
        <dbReference type="SAM" id="MobiDB-lite"/>
    </source>
</evidence>
<dbReference type="AlphaFoldDB" id="A0A644TDB2"/>
<dbReference type="EMBL" id="VSSQ01000025">
    <property type="protein sequence ID" value="MPL64467.1"/>
    <property type="molecule type" value="Genomic_DNA"/>
</dbReference>
<comment type="caution">
    <text evidence="2">The sequence shown here is derived from an EMBL/GenBank/DDBJ whole genome shotgun (WGS) entry which is preliminary data.</text>
</comment>
<evidence type="ECO:0000313" key="2">
    <source>
        <dbReference type="EMBL" id="MPL64467.1"/>
    </source>
</evidence>
<gene>
    <name evidence="2" type="ORF">SDC9_10122</name>
</gene>
<accession>A0A644TDB2</accession>
<sequence>MKITYKPLGVFVVVLLAAGIGGAKLVGLWKTESTKQPVAIREGEFAGMPNPLDIRGSYTWDDVARAFNFDVELALKAFGASDPTTKVNTLESIYGEASLPEGTEIGTDAVRLFVSLLTGLPHAPEGSTILPFSAIEVLRTEGKASSEFIEEAAARAYTPGAVQGVPATKSAEPATDIPPATGDSPGAPAATKTSAVAVPKIVQADLPASPVFDAATPTTSTTVHTPSPAKSGGESTGEGAVPGTITGKTTFKEIKTWGLSEDQIKSTTGGEIGHDLAAIRDWASSKGLSFSEIKARLQALLDAR</sequence>
<reference evidence="2" key="1">
    <citation type="submission" date="2019-08" db="EMBL/GenBank/DDBJ databases">
        <authorList>
            <person name="Kucharzyk K."/>
            <person name="Murdoch R.W."/>
            <person name="Higgins S."/>
            <person name="Loffler F."/>
        </authorList>
    </citation>
    <scope>NUCLEOTIDE SEQUENCE</scope>
</reference>
<protein>
    <submittedName>
        <fullName evidence="2">Uncharacterized protein</fullName>
    </submittedName>
</protein>
<name>A0A644TDB2_9ZZZZ</name>
<organism evidence="2">
    <name type="scientific">bioreactor metagenome</name>
    <dbReference type="NCBI Taxonomy" id="1076179"/>
    <lineage>
        <taxon>unclassified sequences</taxon>
        <taxon>metagenomes</taxon>
        <taxon>ecological metagenomes</taxon>
    </lineage>
</organism>
<feature type="compositionally biased region" description="Low complexity" evidence="1">
    <location>
        <begin position="214"/>
        <end position="229"/>
    </location>
</feature>